<evidence type="ECO:0000313" key="1">
    <source>
        <dbReference type="EMBL" id="RQM30628.1"/>
    </source>
</evidence>
<keyword evidence="2" id="KW-1185">Reference proteome</keyword>
<comment type="caution">
    <text evidence="1">The sequence shown here is derived from an EMBL/GenBank/DDBJ whole genome shotgun (WGS) entry which is preliminary data.</text>
</comment>
<dbReference type="Gene3D" id="3.40.50.300">
    <property type="entry name" value="P-loop containing nucleotide triphosphate hydrolases"/>
    <property type="match status" value="1"/>
</dbReference>
<reference evidence="1" key="1">
    <citation type="submission" date="2018-07" db="EMBL/GenBank/DDBJ databases">
        <title>Annotation of Aphanomyces astaci genome assembly.</title>
        <authorList>
            <person name="Studholme D.J."/>
        </authorList>
    </citation>
    <scope>NUCLEOTIDE SEQUENCE [LARGE SCALE GENOMIC DNA]</scope>
    <source>
        <strain evidence="1">Pc</strain>
    </source>
</reference>
<accession>A0A425DMZ2</accession>
<gene>
    <name evidence="1" type="ORF">B5M09_010709</name>
</gene>
<organism evidence="1 2">
    <name type="scientific">Aphanomyces astaci</name>
    <name type="common">Crayfish plague agent</name>
    <dbReference type="NCBI Taxonomy" id="112090"/>
    <lineage>
        <taxon>Eukaryota</taxon>
        <taxon>Sar</taxon>
        <taxon>Stramenopiles</taxon>
        <taxon>Oomycota</taxon>
        <taxon>Saprolegniomycetes</taxon>
        <taxon>Saprolegniales</taxon>
        <taxon>Verrucalvaceae</taxon>
        <taxon>Aphanomyces</taxon>
    </lineage>
</organism>
<dbReference type="SUPFAM" id="SSF52540">
    <property type="entry name" value="P-loop containing nucleoside triphosphate hydrolases"/>
    <property type="match status" value="1"/>
</dbReference>
<dbReference type="EMBL" id="MZMZ02000630">
    <property type="protein sequence ID" value="RQM30628.1"/>
    <property type="molecule type" value="Genomic_DNA"/>
</dbReference>
<evidence type="ECO:0000313" key="2">
    <source>
        <dbReference type="Proteomes" id="UP000284702"/>
    </source>
</evidence>
<proteinExistence type="predicted"/>
<protein>
    <submittedName>
        <fullName evidence="1">Uncharacterized protein</fullName>
    </submittedName>
</protein>
<dbReference type="AlphaFoldDB" id="A0A425DMZ2"/>
<dbReference type="InterPro" id="IPR027417">
    <property type="entry name" value="P-loop_NTPase"/>
</dbReference>
<name>A0A425DMZ2_APHAT</name>
<dbReference type="Proteomes" id="UP000284702">
    <property type="component" value="Unassembled WGS sequence"/>
</dbReference>
<sequence>MSIVVISNVIPGSVTSMHPSSGISKMAGAARFSDTASMWSSLARPMPASPVCSTSSHNETRRSCRPLPVPIELFSQFDFLYTIPIISQYIFNVGTTRDIVQVPLNLAGYPVVLHDTAGIRDTSDGSI</sequence>